<dbReference type="InterPro" id="IPR000760">
    <property type="entry name" value="Inositol_monophosphatase-like"/>
</dbReference>
<dbReference type="PRINTS" id="PR00377">
    <property type="entry name" value="IMPHPHTASES"/>
</dbReference>
<evidence type="ECO:0000256" key="2">
    <source>
        <dbReference type="ARBA" id="ARBA00001946"/>
    </source>
</evidence>
<proteinExistence type="inferred from homology"/>
<evidence type="ECO:0000256" key="4">
    <source>
        <dbReference type="ARBA" id="ARBA00022723"/>
    </source>
</evidence>
<keyword evidence="9" id="KW-1185">Reference proteome</keyword>
<comment type="catalytic activity">
    <reaction evidence="1 7">
        <text>a myo-inositol phosphate + H2O = myo-inositol + phosphate</text>
        <dbReference type="Rhea" id="RHEA:24056"/>
        <dbReference type="ChEBI" id="CHEBI:15377"/>
        <dbReference type="ChEBI" id="CHEBI:17268"/>
        <dbReference type="ChEBI" id="CHEBI:43474"/>
        <dbReference type="ChEBI" id="CHEBI:84139"/>
        <dbReference type="EC" id="3.1.3.25"/>
    </reaction>
</comment>
<dbReference type="CDD" id="cd01639">
    <property type="entry name" value="IMPase"/>
    <property type="match status" value="1"/>
</dbReference>
<dbReference type="EC" id="3.1.3.25" evidence="7"/>
<dbReference type="Gene3D" id="3.40.190.80">
    <property type="match status" value="1"/>
</dbReference>
<dbReference type="RefSeq" id="WP_377432054.1">
    <property type="nucleotide sequence ID" value="NZ_JBHSPR010000060.1"/>
</dbReference>
<evidence type="ECO:0000313" key="8">
    <source>
        <dbReference type="EMBL" id="MFC6022462.1"/>
    </source>
</evidence>
<comment type="caution">
    <text evidence="8">The sequence shown here is derived from an EMBL/GenBank/DDBJ whole genome shotgun (WGS) entry which is preliminary data.</text>
</comment>
<dbReference type="InterPro" id="IPR020583">
    <property type="entry name" value="Inositol_monoP_metal-BS"/>
</dbReference>
<keyword evidence="4 7" id="KW-0479">Metal-binding</keyword>
<evidence type="ECO:0000256" key="3">
    <source>
        <dbReference type="ARBA" id="ARBA00009759"/>
    </source>
</evidence>
<protein>
    <recommendedName>
        <fullName evidence="7">Inositol-1-monophosphatase</fullName>
        <ecNumber evidence="7">3.1.3.25</ecNumber>
    </recommendedName>
</protein>
<dbReference type="SUPFAM" id="SSF56655">
    <property type="entry name" value="Carbohydrate phosphatase"/>
    <property type="match status" value="1"/>
</dbReference>
<dbReference type="InterPro" id="IPR020550">
    <property type="entry name" value="Inositol_monophosphatase_CS"/>
</dbReference>
<organism evidence="8 9">
    <name type="scientific">Plantactinospora solaniradicis</name>
    <dbReference type="NCBI Taxonomy" id="1723736"/>
    <lineage>
        <taxon>Bacteria</taxon>
        <taxon>Bacillati</taxon>
        <taxon>Actinomycetota</taxon>
        <taxon>Actinomycetes</taxon>
        <taxon>Micromonosporales</taxon>
        <taxon>Micromonosporaceae</taxon>
        <taxon>Plantactinospora</taxon>
    </lineage>
</organism>
<dbReference type="Pfam" id="PF00459">
    <property type="entry name" value="Inositol_P"/>
    <property type="match status" value="1"/>
</dbReference>
<dbReference type="Proteomes" id="UP001596203">
    <property type="component" value="Unassembled WGS sequence"/>
</dbReference>
<gene>
    <name evidence="8" type="ORF">ACFP2T_40690</name>
</gene>
<evidence type="ECO:0000256" key="6">
    <source>
        <dbReference type="ARBA" id="ARBA00022842"/>
    </source>
</evidence>
<name>A0ABW1KNG3_9ACTN</name>
<dbReference type="PROSITE" id="PS00629">
    <property type="entry name" value="IMP_1"/>
    <property type="match status" value="1"/>
</dbReference>
<evidence type="ECO:0000256" key="1">
    <source>
        <dbReference type="ARBA" id="ARBA00001033"/>
    </source>
</evidence>
<evidence type="ECO:0000313" key="9">
    <source>
        <dbReference type="Proteomes" id="UP001596203"/>
    </source>
</evidence>
<evidence type="ECO:0000256" key="7">
    <source>
        <dbReference type="RuleBase" id="RU364068"/>
    </source>
</evidence>
<reference evidence="9" key="1">
    <citation type="journal article" date="2019" name="Int. J. Syst. Evol. Microbiol.">
        <title>The Global Catalogue of Microorganisms (GCM) 10K type strain sequencing project: providing services to taxonomists for standard genome sequencing and annotation.</title>
        <authorList>
            <consortium name="The Broad Institute Genomics Platform"/>
            <consortium name="The Broad Institute Genome Sequencing Center for Infectious Disease"/>
            <person name="Wu L."/>
            <person name="Ma J."/>
        </authorList>
    </citation>
    <scope>NUCLEOTIDE SEQUENCE [LARGE SCALE GENOMIC DNA]</scope>
    <source>
        <strain evidence="9">ZS-35-S2</strain>
    </source>
</reference>
<accession>A0ABW1KNG3</accession>
<keyword evidence="5 7" id="KW-0378">Hydrolase</keyword>
<dbReference type="PANTHER" id="PTHR20854">
    <property type="entry name" value="INOSITOL MONOPHOSPHATASE"/>
    <property type="match status" value="1"/>
</dbReference>
<dbReference type="PANTHER" id="PTHR20854:SF4">
    <property type="entry name" value="INOSITOL-1-MONOPHOSPHATASE-RELATED"/>
    <property type="match status" value="1"/>
</dbReference>
<dbReference type="EMBL" id="JBHSPR010000060">
    <property type="protein sequence ID" value="MFC6022462.1"/>
    <property type="molecule type" value="Genomic_DNA"/>
</dbReference>
<evidence type="ECO:0000256" key="5">
    <source>
        <dbReference type="ARBA" id="ARBA00022801"/>
    </source>
</evidence>
<sequence>MSLLPFAIDVAHRAGAILAELRGRVDVEYKNGVEPVTEADLRSDALIREAVAATYPGHRVLSEEGAGPADLAGPVWVVDPIDGTANYARGHPYVAVSIAYAVDGVVQAGVVHAPFLRETFTAVRGSGAWLDGVPIHPSDPPHLRQAIVSTGFPHHKGDLDPLVERVRRLLTGCQDIRRASCPSLDICYVAAGRLDAHTESLAPWDVAAAGLIAVEAGAVRSHLEPDDFPTDLAGNGFLVAAPTVHDPLVRLLGGPLRPAGTPVR</sequence>
<keyword evidence="6 7" id="KW-0460">Magnesium</keyword>
<dbReference type="InterPro" id="IPR033942">
    <property type="entry name" value="IMPase"/>
</dbReference>
<dbReference type="PROSITE" id="PS00630">
    <property type="entry name" value="IMP_2"/>
    <property type="match status" value="1"/>
</dbReference>
<dbReference type="Gene3D" id="3.30.540.10">
    <property type="entry name" value="Fructose-1,6-Bisphosphatase, subunit A, domain 1"/>
    <property type="match status" value="1"/>
</dbReference>
<comment type="similarity">
    <text evidence="3 7">Belongs to the inositol monophosphatase superfamily.</text>
</comment>
<comment type="cofactor">
    <cofactor evidence="2 7">
        <name>Mg(2+)</name>
        <dbReference type="ChEBI" id="CHEBI:18420"/>
    </cofactor>
</comment>